<gene>
    <name evidence="7" type="ORF">J5Y03_08215</name>
</gene>
<proteinExistence type="inferred from homology"/>
<evidence type="ECO:0000256" key="3">
    <source>
        <dbReference type="ARBA" id="ARBA00022692"/>
    </source>
</evidence>
<keyword evidence="4 6" id="KW-1133">Transmembrane helix</keyword>
<evidence type="ECO:0000313" key="8">
    <source>
        <dbReference type="Proteomes" id="UP000682134"/>
    </source>
</evidence>
<sequence>MEWTFIIVLFLIGFIGSFISGMVGIGGAIINFPLLLYVPPLLGFAAFTSHQVSGISALQVFFATLSGVMTYRKSGFLNKTVILFMGTSVLIGSFIGGFGSDLLSEQGINLVYGILALIAVVLMFIPKKEVDFNLGEQLNINKWLAVSLAFVVGISAGVVGAGGAFLLVPIMLTILKIPTRVTIASSLAITFMSSIGVTIGKVTTGQVILLPTIIVVIASLIASPLGAKIGKKLNVKVLQKILAILISITALKIWITIIHSWIQ</sequence>
<dbReference type="EMBL" id="JAGIYQ010000004">
    <property type="protein sequence ID" value="MBP0725176.1"/>
    <property type="molecule type" value="Genomic_DNA"/>
</dbReference>
<feature type="transmembrane region" description="Helical" evidence="6">
    <location>
        <begin position="241"/>
        <end position="262"/>
    </location>
</feature>
<dbReference type="RefSeq" id="WP_209404444.1">
    <property type="nucleotide sequence ID" value="NZ_JAGIYQ010000004.1"/>
</dbReference>
<organism evidence="7 8">
    <name type="scientific">Gottfriedia endophytica</name>
    <dbReference type="NCBI Taxonomy" id="2820819"/>
    <lineage>
        <taxon>Bacteria</taxon>
        <taxon>Bacillati</taxon>
        <taxon>Bacillota</taxon>
        <taxon>Bacilli</taxon>
        <taxon>Bacillales</taxon>
        <taxon>Bacillaceae</taxon>
        <taxon>Gottfriedia</taxon>
    </lineage>
</organism>
<accession>A0A940SJ72</accession>
<evidence type="ECO:0000256" key="6">
    <source>
        <dbReference type="RuleBase" id="RU363041"/>
    </source>
</evidence>
<feature type="transmembrane region" description="Helical" evidence="6">
    <location>
        <begin position="41"/>
        <end position="62"/>
    </location>
</feature>
<keyword evidence="8" id="KW-1185">Reference proteome</keyword>
<comment type="similarity">
    <text evidence="2 6">Belongs to the 4-toluene sulfonate uptake permease (TSUP) (TC 2.A.102) family.</text>
</comment>
<feature type="transmembrane region" description="Helical" evidence="6">
    <location>
        <begin position="107"/>
        <end position="125"/>
    </location>
</feature>
<feature type="transmembrane region" description="Helical" evidence="6">
    <location>
        <begin position="82"/>
        <end position="100"/>
    </location>
</feature>
<dbReference type="Pfam" id="PF01925">
    <property type="entry name" value="TauE"/>
    <property type="match status" value="1"/>
</dbReference>
<name>A0A940SJ72_9BACI</name>
<keyword evidence="6" id="KW-1003">Cell membrane</keyword>
<keyword evidence="5 6" id="KW-0472">Membrane</keyword>
<feature type="transmembrane region" description="Helical" evidence="6">
    <location>
        <begin position="208"/>
        <end position="229"/>
    </location>
</feature>
<comment type="caution">
    <text evidence="7">The sequence shown here is derived from an EMBL/GenBank/DDBJ whole genome shotgun (WGS) entry which is preliminary data.</text>
</comment>
<feature type="transmembrane region" description="Helical" evidence="6">
    <location>
        <begin position="145"/>
        <end position="169"/>
    </location>
</feature>
<evidence type="ECO:0000256" key="2">
    <source>
        <dbReference type="ARBA" id="ARBA00009142"/>
    </source>
</evidence>
<protein>
    <recommendedName>
        <fullName evidence="6">Probable membrane transporter protein</fullName>
    </recommendedName>
</protein>
<dbReference type="PANTHER" id="PTHR43701:SF13">
    <property type="entry name" value="MEMBRANE TRANSPORTER PROTEIN YRKJ-RELATED"/>
    <property type="match status" value="1"/>
</dbReference>
<feature type="transmembrane region" description="Helical" evidence="6">
    <location>
        <begin position="6"/>
        <end position="29"/>
    </location>
</feature>
<dbReference type="InterPro" id="IPR002781">
    <property type="entry name" value="TM_pro_TauE-like"/>
</dbReference>
<dbReference type="PANTHER" id="PTHR43701">
    <property type="entry name" value="MEMBRANE TRANSPORTER PROTEIN MJ0441-RELATED"/>
    <property type="match status" value="1"/>
</dbReference>
<dbReference type="Proteomes" id="UP000682134">
    <property type="component" value="Unassembled WGS sequence"/>
</dbReference>
<evidence type="ECO:0000313" key="7">
    <source>
        <dbReference type="EMBL" id="MBP0725176.1"/>
    </source>
</evidence>
<feature type="transmembrane region" description="Helical" evidence="6">
    <location>
        <begin position="181"/>
        <end position="202"/>
    </location>
</feature>
<evidence type="ECO:0000256" key="4">
    <source>
        <dbReference type="ARBA" id="ARBA00022989"/>
    </source>
</evidence>
<evidence type="ECO:0000256" key="1">
    <source>
        <dbReference type="ARBA" id="ARBA00004141"/>
    </source>
</evidence>
<keyword evidence="3 6" id="KW-0812">Transmembrane</keyword>
<dbReference type="InterPro" id="IPR051598">
    <property type="entry name" value="TSUP/Inactive_protease-like"/>
</dbReference>
<comment type="subcellular location">
    <subcellularLocation>
        <location evidence="6">Cell membrane</location>
        <topology evidence="6">Multi-pass membrane protein</topology>
    </subcellularLocation>
    <subcellularLocation>
        <location evidence="1">Membrane</location>
        <topology evidence="1">Multi-pass membrane protein</topology>
    </subcellularLocation>
</comment>
<dbReference type="GO" id="GO:0005886">
    <property type="term" value="C:plasma membrane"/>
    <property type="evidence" value="ECO:0007669"/>
    <property type="project" value="UniProtKB-SubCell"/>
</dbReference>
<dbReference type="AlphaFoldDB" id="A0A940SJ72"/>
<evidence type="ECO:0000256" key="5">
    <source>
        <dbReference type="ARBA" id="ARBA00023136"/>
    </source>
</evidence>
<reference evidence="7" key="1">
    <citation type="submission" date="2021-04" db="EMBL/GenBank/DDBJ databases">
        <title>Genome seq and assembly of Bacillus sp.</title>
        <authorList>
            <person name="Chhetri G."/>
        </authorList>
    </citation>
    <scope>NUCLEOTIDE SEQUENCE</scope>
    <source>
        <strain evidence="7">RG28</strain>
    </source>
</reference>